<gene>
    <name evidence="2" type="ORF">BCR44DRAFT_49578</name>
</gene>
<feature type="non-terminal residue" evidence="2">
    <location>
        <position position="389"/>
    </location>
</feature>
<feature type="compositionally biased region" description="Low complexity" evidence="1">
    <location>
        <begin position="333"/>
        <end position="349"/>
    </location>
</feature>
<keyword evidence="3" id="KW-1185">Reference proteome</keyword>
<evidence type="ECO:0000256" key="1">
    <source>
        <dbReference type="SAM" id="MobiDB-lite"/>
    </source>
</evidence>
<reference evidence="2 3" key="1">
    <citation type="submission" date="2016-07" db="EMBL/GenBank/DDBJ databases">
        <title>Pervasive Adenine N6-methylation of Active Genes in Fungi.</title>
        <authorList>
            <consortium name="DOE Joint Genome Institute"/>
            <person name="Mondo S.J."/>
            <person name="Dannebaum R.O."/>
            <person name="Kuo R.C."/>
            <person name="Labutti K."/>
            <person name="Haridas S."/>
            <person name="Kuo A."/>
            <person name="Salamov A."/>
            <person name="Ahrendt S.R."/>
            <person name="Lipzen A."/>
            <person name="Sullivan W."/>
            <person name="Andreopoulos W.B."/>
            <person name="Clum A."/>
            <person name="Lindquist E."/>
            <person name="Daum C."/>
            <person name="Ramamoorthy G.K."/>
            <person name="Gryganskyi A."/>
            <person name="Culley D."/>
            <person name="Magnuson J.K."/>
            <person name="James T.Y."/>
            <person name="O'Malley M.A."/>
            <person name="Stajich J.E."/>
            <person name="Spatafora J.W."/>
            <person name="Visel A."/>
            <person name="Grigoriev I.V."/>
        </authorList>
    </citation>
    <scope>NUCLEOTIDE SEQUENCE [LARGE SCALE GENOMIC DNA]</scope>
    <source>
        <strain evidence="2 3">PL171</strain>
    </source>
</reference>
<feature type="region of interest" description="Disordered" evidence="1">
    <location>
        <begin position="298"/>
        <end position="389"/>
    </location>
</feature>
<dbReference type="Proteomes" id="UP000193411">
    <property type="component" value="Unassembled WGS sequence"/>
</dbReference>
<comment type="caution">
    <text evidence="2">The sequence shown here is derived from an EMBL/GenBank/DDBJ whole genome shotgun (WGS) entry which is preliminary data.</text>
</comment>
<feature type="region of interest" description="Disordered" evidence="1">
    <location>
        <begin position="25"/>
        <end position="61"/>
    </location>
</feature>
<dbReference type="EMBL" id="MCFL01000015">
    <property type="protein sequence ID" value="ORZ36804.1"/>
    <property type="molecule type" value="Genomic_DNA"/>
</dbReference>
<name>A0A1Y2HS88_9FUNG</name>
<proteinExistence type="predicted"/>
<feature type="region of interest" description="Disordered" evidence="1">
    <location>
        <begin position="235"/>
        <end position="286"/>
    </location>
</feature>
<accession>A0A1Y2HS88</accession>
<organism evidence="2 3">
    <name type="scientific">Catenaria anguillulae PL171</name>
    <dbReference type="NCBI Taxonomy" id="765915"/>
    <lineage>
        <taxon>Eukaryota</taxon>
        <taxon>Fungi</taxon>
        <taxon>Fungi incertae sedis</taxon>
        <taxon>Blastocladiomycota</taxon>
        <taxon>Blastocladiomycetes</taxon>
        <taxon>Blastocladiales</taxon>
        <taxon>Catenariaceae</taxon>
        <taxon>Catenaria</taxon>
    </lineage>
</organism>
<evidence type="ECO:0000313" key="2">
    <source>
        <dbReference type="EMBL" id="ORZ36804.1"/>
    </source>
</evidence>
<sequence>MDDAMDLMDVDLSLDDLVAIIRTQKRQAKSKSASAVTNSRNTRNTRTTPRQTFPTANASARTMTKASFAAAAAAKRRGAPSAAPTAATSLFTRDLRKGNNTSRQHEASISTLDLRIESGRITTKELRQARQQELAKASRASLTKTKHTREAHFKHDEPPIAKLGAGDLRLTLGLSTKHLRKSPPVPTTAAAKGKARATPVAAPIVARTGAATAARPASPPQRNMDDVPIQVTFTRPGNRTIAPAPPSPIVVELDRPSSSSHRRASWSPTRRRRPAASPDMDQSRRDRVQERLLARGFKVVSSGRNNTDDPMRDVAILPTRSSTRGRRDDRSRSPITSSSDRSMSIASTTRSQSPPTPVPSARRGATRGQGEPEPGEILPHQRQYHTQHP</sequence>
<dbReference type="AlphaFoldDB" id="A0A1Y2HS88"/>
<feature type="compositionally biased region" description="Basic residues" evidence="1">
    <location>
        <begin position="260"/>
        <end position="274"/>
    </location>
</feature>
<feature type="compositionally biased region" description="Low complexity" evidence="1">
    <location>
        <begin position="37"/>
        <end position="55"/>
    </location>
</feature>
<evidence type="ECO:0000313" key="3">
    <source>
        <dbReference type="Proteomes" id="UP000193411"/>
    </source>
</evidence>
<protein>
    <submittedName>
        <fullName evidence="2">Uncharacterized protein</fullName>
    </submittedName>
</protein>